<evidence type="ECO:0000313" key="2">
    <source>
        <dbReference type="EMBL" id="KAG2460541.1"/>
    </source>
</evidence>
<dbReference type="Pfam" id="PF15551">
    <property type="entry name" value="DUF4656"/>
    <property type="match status" value="1"/>
</dbReference>
<dbReference type="EMBL" id="JAATIS010004753">
    <property type="protein sequence ID" value="KAG2460541.1"/>
    <property type="molecule type" value="Genomic_DNA"/>
</dbReference>
<gene>
    <name evidence="2" type="primary">Kdf1</name>
    <name evidence="2" type="ORF">GTO96_0011206</name>
</gene>
<dbReference type="GO" id="GO:0030054">
    <property type="term" value="C:cell junction"/>
    <property type="evidence" value="ECO:0007669"/>
    <property type="project" value="TreeGrafter"/>
</dbReference>
<feature type="compositionally biased region" description="Polar residues" evidence="1">
    <location>
        <begin position="351"/>
        <end position="376"/>
    </location>
</feature>
<evidence type="ECO:0000256" key="1">
    <source>
        <dbReference type="SAM" id="MobiDB-lite"/>
    </source>
</evidence>
<feature type="compositionally biased region" description="Polar residues" evidence="1">
    <location>
        <begin position="189"/>
        <end position="204"/>
    </location>
</feature>
<accession>A0A8X8BM30</accession>
<feature type="region of interest" description="Disordered" evidence="1">
    <location>
        <begin position="1"/>
        <end position="38"/>
    </location>
</feature>
<dbReference type="GO" id="GO:0010482">
    <property type="term" value="P:regulation of epidermal cell division"/>
    <property type="evidence" value="ECO:0007669"/>
    <property type="project" value="TreeGrafter"/>
</dbReference>
<feature type="region of interest" description="Disordered" evidence="1">
    <location>
        <begin position="43"/>
        <end position="62"/>
    </location>
</feature>
<protein>
    <submittedName>
        <fullName evidence="2">KDF1 factor</fullName>
    </submittedName>
</protein>
<evidence type="ECO:0000313" key="3">
    <source>
        <dbReference type="Proteomes" id="UP000886611"/>
    </source>
</evidence>
<feature type="compositionally biased region" description="Basic and acidic residues" evidence="1">
    <location>
        <begin position="331"/>
        <end position="343"/>
    </location>
</feature>
<dbReference type="PANTHER" id="PTHR35085:SF1">
    <property type="entry name" value="KERATINOCYTE DIFFERENTIATION FACTOR 1"/>
    <property type="match status" value="1"/>
</dbReference>
<dbReference type="Proteomes" id="UP000886611">
    <property type="component" value="Unassembled WGS sequence"/>
</dbReference>
<reference evidence="2 3" key="1">
    <citation type="journal article" date="2021" name="Cell">
        <title>Tracing the genetic footprints of vertebrate landing in non-teleost ray-finned fishes.</title>
        <authorList>
            <person name="Bi X."/>
            <person name="Wang K."/>
            <person name="Yang L."/>
            <person name="Pan H."/>
            <person name="Jiang H."/>
            <person name="Wei Q."/>
            <person name="Fang M."/>
            <person name="Yu H."/>
            <person name="Zhu C."/>
            <person name="Cai Y."/>
            <person name="He Y."/>
            <person name="Gan X."/>
            <person name="Zeng H."/>
            <person name="Yu D."/>
            <person name="Zhu Y."/>
            <person name="Jiang H."/>
            <person name="Qiu Q."/>
            <person name="Yang H."/>
            <person name="Zhang Y.E."/>
            <person name="Wang W."/>
            <person name="Zhu M."/>
            <person name="He S."/>
            <person name="Zhang G."/>
        </authorList>
    </citation>
    <scope>NUCLEOTIDE SEQUENCE [LARGE SCALE GENOMIC DNA]</scope>
    <source>
        <strain evidence="2">Bchr_013</strain>
    </source>
</reference>
<feature type="region of interest" description="Disordered" evidence="1">
    <location>
        <begin position="184"/>
        <end position="215"/>
    </location>
</feature>
<dbReference type="InterPro" id="IPR028003">
    <property type="entry name" value="KDF1"/>
</dbReference>
<sequence>MPGNSVGNSRQANIYSQNNKPMRDNQQRPSSVSKESDMCLEVLGDVTPDLNQPKKSKAAKVRKYYQSNANGRQSETLDFLPGSAESPPSSGSCGPCNTFSWERCKELLCIVVTCGHYKTEHDICIPCTSSSETSTDDKIHESKANGVALINQRTTLRTENKPSKNPSFNYPDLKLYGKPLNLESVGSHKPSTSCTNSLKSLSRSESMEKPSGPLSKISDYSFEDLDQGIDELNTSGTDINSLINKKLLELFTSHQIDQLAKCTSDSAFFKKTSEIAELINHIMHNYNLDEQDAECRLVHGVIRISTRKPKKIKSPENRSDNDSRYVSSIRNNDDKRESGKRDNGSYPPDSGNETMIDTSGISQDSKASPSRSSAENYSPLPETETDSSGAPLLSPLARTEPTSKIPVALNTLLAPAAPACSPLDESPVSSEAV</sequence>
<feature type="compositionally biased region" description="Polar residues" evidence="1">
    <location>
        <begin position="1"/>
        <end position="20"/>
    </location>
</feature>
<organism evidence="2 3">
    <name type="scientific">Polypterus senegalus</name>
    <name type="common">Senegal bichir</name>
    <dbReference type="NCBI Taxonomy" id="55291"/>
    <lineage>
        <taxon>Eukaryota</taxon>
        <taxon>Metazoa</taxon>
        <taxon>Chordata</taxon>
        <taxon>Craniata</taxon>
        <taxon>Vertebrata</taxon>
        <taxon>Euteleostomi</taxon>
        <taxon>Actinopterygii</taxon>
        <taxon>Polypteriformes</taxon>
        <taxon>Polypteridae</taxon>
        <taxon>Polypterus</taxon>
    </lineage>
</organism>
<keyword evidence="3" id="KW-1185">Reference proteome</keyword>
<proteinExistence type="predicted"/>
<feature type="compositionally biased region" description="Basic and acidic residues" evidence="1">
    <location>
        <begin position="313"/>
        <end position="323"/>
    </location>
</feature>
<dbReference type="GO" id="GO:0003334">
    <property type="term" value="P:keratinocyte development"/>
    <property type="evidence" value="ECO:0007669"/>
    <property type="project" value="InterPro"/>
</dbReference>
<feature type="non-terminal residue" evidence="2">
    <location>
        <position position="1"/>
    </location>
</feature>
<feature type="non-terminal residue" evidence="2">
    <location>
        <position position="433"/>
    </location>
</feature>
<name>A0A8X8BM30_POLSE</name>
<dbReference type="PANTHER" id="PTHR35085">
    <property type="entry name" value="KERATINOCYTE DIFFERENTIATION FACTOR 1"/>
    <property type="match status" value="1"/>
</dbReference>
<dbReference type="AlphaFoldDB" id="A0A8X8BM30"/>
<feature type="region of interest" description="Disordered" evidence="1">
    <location>
        <begin position="309"/>
        <end position="399"/>
    </location>
</feature>
<comment type="caution">
    <text evidence="2">The sequence shown here is derived from an EMBL/GenBank/DDBJ whole genome shotgun (WGS) entry which is preliminary data.</text>
</comment>